<keyword evidence="2" id="KW-0732">Signal</keyword>
<protein>
    <recommendedName>
        <fullName evidence="5">General secretion pathway protein GspC</fullName>
    </recommendedName>
</protein>
<proteinExistence type="predicted"/>
<comment type="caution">
    <text evidence="3">The sequence shown here is derived from an EMBL/GenBank/DDBJ whole genome shotgun (WGS) entry which is preliminary data.</text>
</comment>
<dbReference type="Proteomes" id="UP000028547">
    <property type="component" value="Unassembled WGS sequence"/>
</dbReference>
<dbReference type="Gene3D" id="2.30.30.830">
    <property type="match status" value="1"/>
</dbReference>
<reference evidence="3 4" key="1">
    <citation type="submission" date="2014-07" db="EMBL/GenBank/DDBJ databases">
        <title>Draft Genome Sequence of Gephyronic Acid Producer, Cystobacter violaceus Strain Cb vi76.</title>
        <authorList>
            <person name="Stevens D.C."/>
            <person name="Young J."/>
            <person name="Carmichael R."/>
            <person name="Tan J."/>
            <person name="Taylor R.E."/>
        </authorList>
    </citation>
    <scope>NUCLEOTIDE SEQUENCE [LARGE SCALE GENOMIC DNA]</scope>
    <source>
        <strain evidence="3 4">Cb vi76</strain>
    </source>
</reference>
<sequence>MSTLVRPAFHALTLLCAACTCLVAAHGVNSVVDAWLQPRPSLEEPPKKVRAKQELPTPLSLGPLARILGLPDKLREEVIRAPEDDNDEAMPNTLGLKLLGTMVGANPSNTFASVYEGTTRRTRSVWMGGDILGAEVVAIERTRVLLMNSGRLEYVSATATDALPPPVEPRAASAPAATEPKSGVEVRQVGPQSYEVSRKDLDVALANPSELLMQARVIPAMRNGEPQGFKLFSIRQGSLYGRIGLQNGDILQRINGLSITSAERGLEAFQKLRESPHIELEVERNGQPMRMTYSVR</sequence>
<feature type="region of interest" description="Disordered" evidence="1">
    <location>
        <begin position="163"/>
        <end position="191"/>
    </location>
</feature>
<evidence type="ECO:0000313" key="4">
    <source>
        <dbReference type="Proteomes" id="UP000028547"/>
    </source>
</evidence>
<evidence type="ECO:0000256" key="2">
    <source>
        <dbReference type="SAM" id="SignalP"/>
    </source>
</evidence>
<name>A0A084SZR1_9BACT</name>
<feature type="chain" id="PRO_5001781997" description="General secretion pathway protein GspC" evidence="2">
    <location>
        <begin position="26"/>
        <end position="296"/>
    </location>
</feature>
<evidence type="ECO:0000313" key="3">
    <source>
        <dbReference type="EMBL" id="KFA93946.1"/>
    </source>
</evidence>
<dbReference type="AlphaFoldDB" id="A0A084SZR1"/>
<evidence type="ECO:0008006" key="5">
    <source>
        <dbReference type="Google" id="ProtNLM"/>
    </source>
</evidence>
<feature type="signal peptide" evidence="2">
    <location>
        <begin position="1"/>
        <end position="25"/>
    </location>
</feature>
<accession>A0A084SZR1</accession>
<organism evidence="3 4">
    <name type="scientific">Archangium violaceum Cb vi76</name>
    <dbReference type="NCBI Taxonomy" id="1406225"/>
    <lineage>
        <taxon>Bacteria</taxon>
        <taxon>Pseudomonadati</taxon>
        <taxon>Myxococcota</taxon>
        <taxon>Myxococcia</taxon>
        <taxon>Myxococcales</taxon>
        <taxon>Cystobacterineae</taxon>
        <taxon>Archangiaceae</taxon>
        <taxon>Archangium</taxon>
    </lineage>
</organism>
<gene>
    <name evidence="3" type="ORF">Q664_05730</name>
</gene>
<dbReference type="EMBL" id="JPMI01000031">
    <property type="protein sequence ID" value="KFA93946.1"/>
    <property type="molecule type" value="Genomic_DNA"/>
</dbReference>
<dbReference type="Gene3D" id="2.30.42.10">
    <property type="match status" value="1"/>
</dbReference>
<dbReference type="SUPFAM" id="SSF50156">
    <property type="entry name" value="PDZ domain-like"/>
    <property type="match status" value="1"/>
</dbReference>
<evidence type="ECO:0000256" key="1">
    <source>
        <dbReference type="SAM" id="MobiDB-lite"/>
    </source>
</evidence>
<dbReference type="InterPro" id="IPR036034">
    <property type="entry name" value="PDZ_sf"/>
</dbReference>
<dbReference type="NCBIfam" id="NF041515">
    <property type="entry name" value="GspC_delta"/>
    <property type="match status" value="1"/>
</dbReference>
<dbReference type="RefSeq" id="WP_043390658.1">
    <property type="nucleotide sequence ID" value="NZ_JPMI01000031.1"/>
</dbReference>